<reference evidence="3" key="1">
    <citation type="submission" date="2017-02" db="EMBL/GenBank/DDBJ databases">
        <title>Natronthermophilus aegyptiacus gen. nov.,sp. nov., an aerobic, extremely halophilic alkalithermophilic archaeon isolated from the athalassohaline Wadi An Natrun, Egypt.</title>
        <authorList>
            <person name="Zhao B."/>
        </authorList>
    </citation>
    <scope>NUCLEOTIDE SEQUENCE [LARGE SCALE GENOMIC DNA]</scope>
    <source>
        <strain evidence="3">JW/NM-HA 15</strain>
    </source>
</reference>
<organism evidence="2 3">
    <name type="scientific">Natrarchaeobaculum aegyptiacum</name>
    <dbReference type="NCBI Taxonomy" id="745377"/>
    <lineage>
        <taxon>Archaea</taxon>
        <taxon>Methanobacteriati</taxon>
        <taxon>Methanobacteriota</taxon>
        <taxon>Stenosarchaea group</taxon>
        <taxon>Halobacteria</taxon>
        <taxon>Halobacteriales</taxon>
        <taxon>Natrialbaceae</taxon>
        <taxon>Natrarchaeobaculum</taxon>
    </lineage>
</organism>
<evidence type="ECO:0000313" key="2">
    <source>
        <dbReference type="EMBL" id="ARS90239.1"/>
    </source>
</evidence>
<feature type="region of interest" description="Disordered" evidence="1">
    <location>
        <begin position="151"/>
        <end position="183"/>
    </location>
</feature>
<sequence>MAVGPGIAGCVTDRRDGEVLTDAVLTTKRIRVDWESAAGSFRTHVLSAYPDQSTLRGTVAAEIDDVVRSIDDIRVPESVDDRLRSAFDDFAYAVGVGHEDADEEDTGDETITFDSAPPSTVSREQFNRLQFGDSLDVRLSGTSFDPNLELLERNEGRHDGPTEMVISSRDFSDVHSGRDPPSI</sequence>
<evidence type="ECO:0000256" key="1">
    <source>
        <dbReference type="SAM" id="MobiDB-lite"/>
    </source>
</evidence>
<name>A0A2Z2HSV1_9EURY</name>
<evidence type="ECO:0000313" key="3">
    <source>
        <dbReference type="Proteomes" id="UP000250088"/>
    </source>
</evidence>
<protein>
    <submittedName>
        <fullName evidence="2">Uncharacterized protein</fullName>
    </submittedName>
</protein>
<feature type="compositionally biased region" description="Basic and acidic residues" evidence="1">
    <location>
        <begin position="170"/>
        <end position="183"/>
    </location>
</feature>
<feature type="compositionally biased region" description="Basic and acidic residues" evidence="1">
    <location>
        <begin position="151"/>
        <end position="161"/>
    </location>
</feature>
<dbReference type="AlphaFoldDB" id="A0A2Z2HSV1"/>
<accession>A0A2Z2HSV1</accession>
<gene>
    <name evidence="2" type="ORF">B1756_11230</name>
</gene>
<keyword evidence="3" id="KW-1185">Reference proteome</keyword>
<dbReference type="Proteomes" id="UP000250088">
    <property type="component" value="Chromosome"/>
</dbReference>
<dbReference type="KEGG" id="naj:B1756_11230"/>
<dbReference type="EMBL" id="CP019893">
    <property type="protein sequence ID" value="ARS90239.1"/>
    <property type="molecule type" value="Genomic_DNA"/>
</dbReference>
<proteinExistence type="predicted"/>